<reference evidence="2 3" key="1">
    <citation type="submission" date="2017-05" db="EMBL/GenBank/DDBJ databases">
        <authorList>
            <person name="Song R."/>
            <person name="Chenine A.L."/>
            <person name="Ruprecht R.M."/>
        </authorList>
    </citation>
    <scope>NUCLEOTIDE SEQUENCE [LARGE SCALE GENOMIC DNA]</scope>
    <source>
        <strain evidence="2 3">CECT 7927</strain>
    </source>
</reference>
<reference evidence="1 4" key="2">
    <citation type="submission" date="2023-11" db="EMBL/GenBank/DDBJ databases">
        <title>Plant-associative lifestyle of Vibrio porteresiae and its evolutionary dynamics.</title>
        <authorList>
            <person name="Rameshkumar N."/>
            <person name="Kirti K."/>
        </authorList>
    </citation>
    <scope>NUCLEOTIDE SEQUENCE [LARGE SCALE GENOMIC DNA]</scope>
    <source>
        <strain evidence="1 4">MSSRF38</strain>
    </source>
</reference>
<keyword evidence="4" id="KW-1185">Reference proteome</keyword>
<dbReference type="Pfam" id="PF06097">
    <property type="entry name" value="DUF945"/>
    <property type="match status" value="1"/>
</dbReference>
<evidence type="ECO:0000313" key="2">
    <source>
        <dbReference type="EMBL" id="SMR99438.1"/>
    </source>
</evidence>
<dbReference type="OrthoDB" id="5915128at2"/>
<dbReference type="InterPro" id="IPR010352">
    <property type="entry name" value="DUF945"/>
</dbReference>
<dbReference type="EMBL" id="JAWRCO010000001">
    <property type="protein sequence ID" value="MDW6003768.1"/>
    <property type="molecule type" value="Genomic_DNA"/>
</dbReference>
<protein>
    <submittedName>
        <fullName evidence="1">DUF945 family protein</fullName>
    </submittedName>
</protein>
<evidence type="ECO:0000313" key="1">
    <source>
        <dbReference type="EMBL" id="MDW6003768.1"/>
    </source>
</evidence>
<evidence type="ECO:0000313" key="4">
    <source>
        <dbReference type="Proteomes" id="UP001283366"/>
    </source>
</evidence>
<organism evidence="2 3">
    <name type="scientific">Vibrio mangrovi</name>
    <dbReference type="NCBI Taxonomy" id="474394"/>
    <lineage>
        <taxon>Bacteria</taxon>
        <taxon>Pseudomonadati</taxon>
        <taxon>Pseudomonadota</taxon>
        <taxon>Gammaproteobacteria</taxon>
        <taxon>Vibrionales</taxon>
        <taxon>Vibrionaceae</taxon>
        <taxon>Vibrio</taxon>
    </lineage>
</organism>
<name>A0A1Y6IP76_9VIBR</name>
<sequence length="417" mass="46200">MNQLKKIAAVGGAVCLVASWPLVVGQIAQSVFNDNIATINNRLVSGKILTYDRGYFSSHVETEIQVIDPGLKEQMQDDGFPTSWVFSTEVKHGLFSIDAMTRLKDHQDIPVQITTRTQLNGNTQFEMDSQVIHYQGNAWSLSLTPASLSGSVTTLGEVDYQLDMPSVQFSDTDFQVKLDNIRGNGQGKKEKGFWVGSQTLQVEKAEMSDSADLEQFTLEKVGYQNTSSLDANRERYDTRQQFNIANISAQDGVIEHLNVIFSMGQLDADSLAEIARVVEHYTEMSQEDTQDLQKALDQLVSKGFSMSLEQLDIGLPQGQIESKVDLKLPEATEGMAQDPFAIVKKLTGHVESHVPRTVAEAFPVLRQGVDELVAMEMMKESGDVYQMDAVVKDGNLVFDSGKEVPLTVLLMSLMMKM</sequence>
<evidence type="ECO:0000313" key="3">
    <source>
        <dbReference type="Proteomes" id="UP000196125"/>
    </source>
</evidence>
<proteinExistence type="predicted"/>
<accession>A0A1Y6IP76</accession>
<dbReference type="Proteomes" id="UP000196125">
    <property type="component" value="Unassembled WGS sequence"/>
</dbReference>
<dbReference type="RefSeq" id="WP_087479469.1">
    <property type="nucleotide sequence ID" value="NZ_AP024883.1"/>
</dbReference>
<gene>
    <name evidence="1" type="ORF">SBX37_13005</name>
    <name evidence="2" type="ORF">VIM7927_00663</name>
</gene>
<dbReference type="EMBL" id="FXXI01000001">
    <property type="protein sequence ID" value="SMR99438.1"/>
    <property type="molecule type" value="Genomic_DNA"/>
</dbReference>
<dbReference type="AlphaFoldDB" id="A0A1Y6IP76"/>
<dbReference type="Proteomes" id="UP001283366">
    <property type="component" value="Unassembled WGS sequence"/>
</dbReference>